<proteinExistence type="predicted"/>
<gene>
    <name evidence="2" type="ORF">CI610_03230</name>
</gene>
<feature type="transmembrane region" description="Helical" evidence="1">
    <location>
        <begin position="64"/>
        <end position="86"/>
    </location>
</feature>
<organism evidence="2">
    <name type="scientific">invertebrate metagenome</name>
    <dbReference type="NCBI Taxonomy" id="1711999"/>
    <lineage>
        <taxon>unclassified sequences</taxon>
        <taxon>metagenomes</taxon>
        <taxon>organismal metagenomes</taxon>
    </lineage>
</organism>
<dbReference type="AlphaFoldDB" id="A0A2H9T3P3"/>
<dbReference type="EMBL" id="NSIT01000352">
    <property type="protein sequence ID" value="PJE77840.1"/>
    <property type="molecule type" value="Genomic_DNA"/>
</dbReference>
<reference evidence="2" key="1">
    <citation type="journal article" date="2017" name="Appl. Environ. Microbiol.">
        <title>Molecular characterization of an Endozoicomonas-like organism causing infection in king scallop Pecten maximus L.</title>
        <authorList>
            <person name="Cano I."/>
            <person name="van Aerle R."/>
            <person name="Ross S."/>
            <person name="Verner-Jeffreys D.W."/>
            <person name="Paley R.K."/>
            <person name="Rimmer G."/>
            <person name="Ryder D."/>
            <person name="Hooper P."/>
            <person name="Stone D."/>
            <person name="Feist S.W."/>
        </authorList>
    </citation>
    <scope>NUCLEOTIDE SEQUENCE</scope>
</reference>
<sequence length="114" mass="13296">MRGSYSRSPRHDDCTTYVTCEDPERRLPGVVLYVRIFSIDDPRNLCSHHRLEGLYKDKHNFTTFFISTGPLITGVMYLAVCLRQYISVWQHYNVSSTLSQGYKHLHTTDSDLYC</sequence>
<protein>
    <submittedName>
        <fullName evidence="2">Uncharacterized protein</fullName>
    </submittedName>
</protein>
<accession>A0A2H9T3P3</accession>
<evidence type="ECO:0000313" key="2">
    <source>
        <dbReference type="EMBL" id="PJE77840.1"/>
    </source>
</evidence>
<keyword evidence="1" id="KW-0472">Membrane</keyword>
<keyword evidence="1" id="KW-0812">Transmembrane</keyword>
<evidence type="ECO:0000256" key="1">
    <source>
        <dbReference type="SAM" id="Phobius"/>
    </source>
</evidence>
<keyword evidence="1" id="KW-1133">Transmembrane helix</keyword>
<comment type="caution">
    <text evidence="2">The sequence shown here is derived from an EMBL/GenBank/DDBJ whole genome shotgun (WGS) entry which is preliminary data.</text>
</comment>
<name>A0A2H9T3P3_9ZZZZ</name>